<feature type="domain" description="Putative metallopeptidase" evidence="3">
    <location>
        <begin position="97"/>
        <end position="325"/>
    </location>
</feature>
<evidence type="ECO:0000256" key="1">
    <source>
        <dbReference type="SAM" id="MobiDB-lite"/>
    </source>
</evidence>
<dbReference type="EMBL" id="MF360957">
    <property type="protein sequence ID" value="ASU00036.1"/>
    <property type="molecule type" value="Genomic_DNA"/>
</dbReference>
<evidence type="ECO:0000313" key="4">
    <source>
        <dbReference type="EMBL" id="ASU00036.1"/>
    </source>
</evidence>
<dbReference type="SUPFAM" id="SSF53300">
    <property type="entry name" value="vWA-like"/>
    <property type="match status" value="1"/>
</dbReference>
<evidence type="ECO:0000259" key="2">
    <source>
        <dbReference type="Pfam" id="PF09967"/>
    </source>
</evidence>
<dbReference type="Pfam" id="PF13203">
    <property type="entry name" value="DUF2201_N"/>
    <property type="match status" value="1"/>
</dbReference>
<accession>A0A223LDP1</accession>
<proteinExistence type="predicted"/>
<feature type="compositionally biased region" description="Basic and acidic residues" evidence="1">
    <location>
        <begin position="227"/>
        <end position="252"/>
    </location>
</feature>
<dbReference type="GeneID" id="40524447"/>
<dbReference type="Gene3D" id="3.40.50.410">
    <property type="entry name" value="von Willebrand factor, type A domain"/>
    <property type="match status" value="1"/>
</dbReference>
<dbReference type="RefSeq" id="YP_009664415.1">
    <property type="nucleotide sequence ID" value="NC_043027.1"/>
</dbReference>
<dbReference type="Pfam" id="PF09967">
    <property type="entry name" value="DUF2201"/>
    <property type="match status" value="1"/>
</dbReference>
<keyword evidence="5" id="KW-1185">Reference proteome</keyword>
<evidence type="ECO:0000313" key="5">
    <source>
        <dbReference type="Proteomes" id="UP000226236"/>
    </source>
</evidence>
<dbReference type="InterPro" id="IPR036465">
    <property type="entry name" value="vWFA_dom_sf"/>
</dbReference>
<dbReference type="InterPro" id="IPR018698">
    <property type="entry name" value="VWA-like_dom"/>
</dbReference>
<dbReference type="PANTHER" id="PTHR38730">
    <property type="entry name" value="SLL7028 PROTEIN"/>
    <property type="match status" value="1"/>
</dbReference>
<gene>
    <name evidence="4" type="primary">214</name>
    <name evidence="4" type="ORF">PBI_PBS1_214</name>
</gene>
<dbReference type="InterPro" id="IPR025154">
    <property type="entry name" value="Put_metallopeptidase_dom"/>
</dbReference>
<feature type="domain" description="VWA-like" evidence="2">
    <location>
        <begin position="338"/>
        <end position="460"/>
    </location>
</feature>
<dbReference type="Proteomes" id="UP000226236">
    <property type="component" value="Segment"/>
</dbReference>
<name>A0A223LDP1_BPPB1</name>
<feature type="region of interest" description="Disordered" evidence="1">
    <location>
        <begin position="197"/>
        <end position="252"/>
    </location>
</feature>
<dbReference type="PANTHER" id="PTHR38730:SF1">
    <property type="entry name" value="SLL7028 PROTEIN"/>
    <property type="match status" value="1"/>
</dbReference>
<protein>
    <submittedName>
        <fullName evidence="4">Uncharacterized protein</fullName>
    </submittedName>
</protein>
<evidence type="ECO:0000259" key="3">
    <source>
        <dbReference type="Pfam" id="PF13203"/>
    </source>
</evidence>
<sequence length="471" mass="54309">MSILNSDNKNEIYEYLKSVYIKADAPSVQVSENNQKLIERYFSLLTTSLILNDRDGDSRFYAYFLSSVKRTIIHDQYFAPAAVYYDDNRMTFVLLLNPYKLFLFEQDEIVAVLMHELLHVANSHIYRHKVLSTKYNKLDMQKVNIAMDCAINQFIKNLPNGAITLKSVKEMTGVKNIRSKANFEYYLELLLKSKKANKNNKSNGQSSKDPNELNDNDVDSDGNLTESGKEKRLSQSRNHAHDKWDEIESSKTVEKEMSEKLKDILQDIKNRNRGNLPNNMEGILQSLLGKQEIAWQKIFKNMIGGLKVPFKRTPMRRSRRQPDRPDVLGRISDRECKVAVALDMSGSMSNEELAWSLNEVIGLLKGKKSTVTIIHFDSEVGTVYDVRKKNDIKFKRDKNGGTEFSPVISYVNKNLPKTDVLVVFTDGFGEYELLEKPNCQMLWIITRGNNLSVRKPYGKVRRNNYKEDKNE</sequence>
<organism evidence="4 5">
    <name type="scientific">Bacillus phage PBS1</name>
    <dbReference type="NCBI Taxonomy" id="2884423"/>
    <lineage>
        <taxon>Viruses</taxon>
        <taxon>Duplodnaviria</taxon>
        <taxon>Heunggongvirae</taxon>
        <taxon>Uroviricota</taxon>
        <taxon>Caudoviricetes</taxon>
        <taxon>Takahashivirus</taxon>
        <taxon>Bacillus phage PBS1</taxon>
    </lineage>
</organism>
<feature type="compositionally biased region" description="Low complexity" evidence="1">
    <location>
        <begin position="199"/>
        <end position="208"/>
    </location>
</feature>
<reference evidence="4 5" key="1">
    <citation type="submission" date="2017-06" db="EMBL/GenBank/DDBJ databases">
        <authorList>
            <person name="Russell D.A."/>
            <person name="Jacobs-Sera D."/>
            <person name="Duda R."/>
            <person name="Hatfull G.F."/>
            <person name="Hendrix R.W."/>
        </authorList>
    </citation>
    <scope>NUCLEOTIDE SEQUENCE [LARGE SCALE GENOMIC DNA]</scope>
</reference>